<dbReference type="EMBL" id="ML213523">
    <property type="protein sequence ID" value="TFK47611.1"/>
    <property type="molecule type" value="Genomic_DNA"/>
</dbReference>
<evidence type="ECO:0000313" key="3">
    <source>
        <dbReference type="Proteomes" id="UP000305948"/>
    </source>
</evidence>
<protein>
    <recommendedName>
        <fullName evidence="1">F-box domain-containing protein</fullName>
    </recommendedName>
</protein>
<reference evidence="2 3" key="1">
    <citation type="journal article" date="2019" name="Nat. Ecol. Evol.">
        <title>Megaphylogeny resolves global patterns of mushroom evolution.</title>
        <authorList>
            <person name="Varga T."/>
            <person name="Krizsan K."/>
            <person name="Foldi C."/>
            <person name="Dima B."/>
            <person name="Sanchez-Garcia M."/>
            <person name="Sanchez-Ramirez S."/>
            <person name="Szollosi G.J."/>
            <person name="Szarkandi J.G."/>
            <person name="Papp V."/>
            <person name="Albert L."/>
            <person name="Andreopoulos W."/>
            <person name="Angelini C."/>
            <person name="Antonin V."/>
            <person name="Barry K.W."/>
            <person name="Bougher N.L."/>
            <person name="Buchanan P."/>
            <person name="Buyck B."/>
            <person name="Bense V."/>
            <person name="Catcheside P."/>
            <person name="Chovatia M."/>
            <person name="Cooper J."/>
            <person name="Damon W."/>
            <person name="Desjardin D."/>
            <person name="Finy P."/>
            <person name="Geml J."/>
            <person name="Haridas S."/>
            <person name="Hughes K."/>
            <person name="Justo A."/>
            <person name="Karasinski D."/>
            <person name="Kautmanova I."/>
            <person name="Kiss B."/>
            <person name="Kocsube S."/>
            <person name="Kotiranta H."/>
            <person name="LaButti K.M."/>
            <person name="Lechner B.E."/>
            <person name="Liimatainen K."/>
            <person name="Lipzen A."/>
            <person name="Lukacs Z."/>
            <person name="Mihaltcheva S."/>
            <person name="Morgado L.N."/>
            <person name="Niskanen T."/>
            <person name="Noordeloos M.E."/>
            <person name="Ohm R.A."/>
            <person name="Ortiz-Santana B."/>
            <person name="Ovrebo C."/>
            <person name="Racz N."/>
            <person name="Riley R."/>
            <person name="Savchenko A."/>
            <person name="Shiryaev A."/>
            <person name="Soop K."/>
            <person name="Spirin V."/>
            <person name="Szebenyi C."/>
            <person name="Tomsovsky M."/>
            <person name="Tulloss R.E."/>
            <person name="Uehling J."/>
            <person name="Grigoriev I.V."/>
            <person name="Vagvolgyi C."/>
            <person name="Papp T."/>
            <person name="Martin F.M."/>
            <person name="Miettinen O."/>
            <person name="Hibbett D.S."/>
            <person name="Nagy L.G."/>
        </authorList>
    </citation>
    <scope>NUCLEOTIDE SEQUENCE [LARGE SCALE GENOMIC DNA]</scope>
    <source>
        <strain evidence="2 3">OMC1185</strain>
    </source>
</reference>
<accession>A0A5C3N1K9</accession>
<dbReference type="InterPro" id="IPR032675">
    <property type="entry name" value="LRR_dom_sf"/>
</dbReference>
<dbReference type="PANTHER" id="PTHR16134:SF148">
    <property type="entry name" value="S-PHASE KINASE-ASSOCIATED PROTEIN 2, ISOFORM A"/>
    <property type="match status" value="1"/>
</dbReference>
<dbReference type="OrthoDB" id="2982757at2759"/>
<dbReference type="InterPro" id="IPR001810">
    <property type="entry name" value="F-box_dom"/>
</dbReference>
<dbReference type="Gene3D" id="3.80.10.10">
    <property type="entry name" value="Ribonuclease Inhibitor"/>
    <property type="match status" value="1"/>
</dbReference>
<dbReference type="PANTHER" id="PTHR16134">
    <property type="entry name" value="F-BOX/TPR REPEAT PROTEIN POF3"/>
    <property type="match status" value="1"/>
</dbReference>
<gene>
    <name evidence="2" type="ORF">OE88DRAFT_780012</name>
</gene>
<dbReference type="Pfam" id="PF12937">
    <property type="entry name" value="F-box-like"/>
    <property type="match status" value="1"/>
</dbReference>
<proteinExistence type="predicted"/>
<dbReference type="GO" id="GO:0031146">
    <property type="term" value="P:SCF-dependent proteasomal ubiquitin-dependent protein catabolic process"/>
    <property type="evidence" value="ECO:0007669"/>
    <property type="project" value="TreeGrafter"/>
</dbReference>
<dbReference type="AlphaFoldDB" id="A0A5C3N1K9"/>
<evidence type="ECO:0000259" key="1">
    <source>
        <dbReference type="Pfam" id="PF12937"/>
    </source>
</evidence>
<organism evidence="2 3">
    <name type="scientific">Heliocybe sulcata</name>
    <dbReference type="NCBI Taxonomy" id="5364"/>
    <lineage>
        <taxon>Eukaryota</taxon>
        <taxon>Fungi</taxon>
        <taxon>Dikarya</taxon>
        <taxon>Basidiomycota</taxon>
        <taxon>Agaricomycotina</taxon>
        <taxon>Agaricomycetes</taxon>
        <taxon>Gloeophyllales</taxon>
        <taxon>Gloeophyllaceae</taxon>
        <taxon>Heliocybe</taxon>
    </lineage>
</organism>
<name>A0A5C3N1K9_9AGAM</name>
<dbReference type="Proteomes" id="UP000305948">
    <property type="component" value="Unassembled WGS sequence"/>
</dbReference>
<sequence length="407" mass="45925">MAHDPGRPSDLRSLMLVCKYWQEIVQSTQALWTSVILVRPQSFLQTDVLRDRLRRSGNLPLDVKLLCRCVPERVMLPVIEALVDHLPRLRSLDILHQHRQTLFAAVDRLGVMQGAGVRRPAPALQTLRLDWHASGGEQLMSGHGHGVEGGASQLGCPALTELQLPVAVIFTDRSVLSRLTVLRFHAAPTHTSSLPEESIGELLDTLEACGNLRVFSWLGPHLQPIGQPHYFHNGRVVSMPRLRSVEVTTPGPGIDILYYLHAPRLQDLHLNGSMIWGRSKGLLHDWAQGQDRVLQMLASRSPEISRIFLYKIPLYETSHVFKIIFTQFKELRHLSVDTSELTEIPGRVSAVGRKVVCEKLQALELRQCYWVSKRSLKAFLKEGVKLGCPMPHVRVEDCSFTWAELFE</sequence>
<dbReference type="SUPFAM" id="SSF52047">
    <property type="entry name" value="RNI-like"/>
    <property type="match status" value="1"/>
</dbReference>
<feature type="domain" description="F-box" evidence="1">
    <location>
        <begin position="8"/>
        <end position="35"/>
    </location>
</feature>
<dbReference type="GO" id="GO:0019005">
    <property type="term" value="C:SCF ubiquitin ligase complex"/>
    <property type="evidence" value="ECO:0007669"/>
    <property type="project" value="TreeGrafter"/>
</dbReference>
<evidence type="ECO:0000313" key="2">
    <source>
        <dbReference type="EMBL" id="TFK47611.1"/>
    </source>
</evidence>
<keyword evidence="3" id="KW-1185">Reference proteome</keyword>